<dbReference type="KEGG" id="vg:20098376"/>
<dbReference type="RefSeq" id="YP_009051908.1">
    <property type="nucleotide sequence ID" value="NC_024692.1"/>
</dbReference>
<gene>
    <name evidence="1" type="ORF">PmNV_070</name>
</gene>
<protein>
    <submittedName>
        <fullName evidence="1">Uncharacterized protein</fullName>
    </submittedName>
</protein>
<dbReference type="EMBL" id="KJ184318">
    <property type="protein sequence ID" value="AII15858.1"/>
    <property type="molecule type" value="Genomic_DNA"/>
</dbReference>
<reference evidence="1 2" key="1">
    <citation type="journal article" date="2014" name="BMC Genomics">
        <title>The genome and occlusion bodies of marine Penaeus monodon nudivirus (PmNV, also known as MBV and PemoNPV) suggest that it should be assigned to a new nudivirus genus that is distinct from the terrestrial nudiviruses.</title>
        <authorList>
            <person name="Yang Y.T."/>
            <person name="Lee D.Y."/>
            <person name="Wang Y."/>
            <person name="Hu J.M."/>
            <person name="Li W.H."/>
            <person name="Leu J.H."/>
            <person name="Chang G.D."/>
            <person name="Ke H.M."/>
            <person name="Kang S.T."/>
            <person name="Lin S.S."/>
            <person name="Kou G.H."/>
            <person name="Lo C.F."/>
        </authorList>
    </citation>
    <scope>NUCLEOTIDE SEQUENCE [LARGE SCALE GENOMIC DNA]</scope>
    <source>
        <strain evidence="1">Indonesia</strain>
    </source>
</reference>
<sequence>MIKSLMVQWEARQDKDMISYQCGESIYISDLDYEKYFSLDNREAYTEAVFEYIEGEYGGFERDIIYYDREHCTGTSPIAFNFQTGIMDVITDSEILDTLISNKLSIYNPNLCITNSLYLKDVLIYLFSSYKTIEGLAYVFKGILYALSEIIPFYLKQDIIITEEKISLPFSHTFLNWFELNSNTLKFYYSQIEHTWYAKDCQTTQY</sequence>
<accession>A0A076FD45</accession>
<evidence type="ECO:0000313" key="2">
    <source>
        <dbReference type="Proteomes" id="UP000203413"/>
    </source>
</evidence>
<name>A0A076FD45_9VIRU</name>
<keyword evidence="2" id="KW-1185">Reference proteome</keyword>
<dbReference type="Proteomes" id="UP000203413">
    <property type="component" value="Segment"/>
</dbReference>
<dbReference type="GeneID" id="20098376"/>
<proteinExistence type="predicted"/>
<evidence type="ECO:0000313" key="1">
    <source>
        <dbReference type="EMBL" id="AII15858.1"/>
    </source>
</evidence>
<organism evidence="1 2">
    <name type="scientific">Penaeus monodon nudivirus</name>
    <dbReference type="NCBI Taxonomy" id="1529056"/>
    <lineage>
        <taxon>Viruses</taxon>
        <taxon>Viruses incertae sedis</taxon>
        <taxon>Naldaviricetes</taxon>
        <taxon>Lefavirales</taxon>
        <taxon>Nudiviridae</taxon>
        <taxon>Gammanudivirus</taxon>
        <taxon>Gammanudivirus pemonodonis</taxon>
    </lineage>
</organism>